<protein>
    <submittedName>
        <fullName evidence="4">Pirin-like protein</fullName>
    </submittedName>
</protein>
<comment type="caution">
    <text evidence="4">The sequence shown here is derived from an EMBL/GenBank/DDBJ whole genome shotgun (WGS) entry which is preliminary data.</text>
</comment>
<proteinExistence type="inferred from homology"/>
<dbReference type="PANTHER" id="PTHR13903">
    <property type="entry name" value="PIRIN-RELATED"/>
    <property type="match status" value="1"/>
</dbReference>
<dbReference type="OrthoDB" id="198735at2759"/>
<accession>A0A9K3LHW9</accession>
<dbReference type="PANTHER" id="PTHR13903:SF8">
    <property type="entry name" value="PIRIN"/>
    <property type="match status" value="1"/>
</dbReference>
<dbReference type="Pfam" id="PF02678">
    <property type="entry name" value="Pirin"/>
    <property type="match status" value="1"/>
</dbReference>
<comment type="similarity">
    <text evidence="1">Belongs to the pirin family.</text>
</comment>
<name>A0A9K3LHW9_9STRA</name>
<evidence type="ECO:0000259" key="2">
    <source>
        <dbReference type="Pfam" id="PF02678"/>
    </source>
</evidence>
<dbReference type="AlphaFoldDB" id="A0A9K3LHW9"/>
<evidence type="ECO:0000259" key="3">
    <source>
        <dbReference type="Pfam" id="PF05726"/>
    </source>
</evidence>
<feature type="domain" description="Pirin C-terminal" evidence="3">
    <location>
        <begin position="237"/>
        <end position="324"/>
    </location>
</feature>
<sequence length="349" mass="38496">MTVISSPEEGECVPNRSKNNQIEELASFAGKNVSLGKDFSVRRVLPNAKQRSVGPFVFFDHFGPSSIEEHAMNVGPHPHVGLMTISYLYEGAILHRDSTGAEQMVLPGEVNGMISGNGVTHSERGKLKDIKPHLDKLNRQLPLRSHGLQLWIALSKEGEDVDPSFHHAPCVSVNENTSLVVGKTNTRHQKNIPIDPHLGKVVFLDIQFFGQSETFELSFVGGLSEVEDIVKDPSIELGVYVSTGKIALQSGWGSVDGRTVESGNMTVVKIPNNEYFRGSLQSLTPDTRVAVLGGTALPEKRHMFWNFVATSRDKVEQAAQAWDRLDRAIFPEVVNEDNKDSIPLPKRKN</sequence>
<gene>
    <name evidence="4" type="ORF">IV203_036346</name>
</gene>
<dbReference type="InterPro" id="IPR012093">
    <property type="entry name" value="Pirin"/>
</dbReference>
<keyword evidence="5" id="KW-1185">Reference proteome</keyword>
<dbReference type="InterPro" id="IPR003829">
    <property type="entry name" value="Pirin_N_dom"/>
</dbReference>
<reference evidence="4" key="2">
    <citation type="submission" date="2021-04" db="EMBL/GenBank/DDBJ databases">
        <authorList>
            <person name="Podell S."/>
        </authorList>
    </citation>
    <scope>NUCLEOTIDE SEQUENCE</scope>
    <source>
        <strain evidence="4">Hildebrandi</strain>
    </source>
</reference>
<dbReference type="PIRSF" id="PIRSF006232">
    <property type="entry name" value="Pirin"/>
    <property type="match status" value="1"/>
</dbReference>
<evidence type="ECO:0000313" key="5">
    <source>
        <dbReference type="Proteomes" id="UP000693970"/>
    </source>
</evidence>
<dbReference type="Pfam" id="PF05726">
    <property type="entry name" value="Pirin_C"/>
    <property type="match status" value="1"/>
</dbReference>
<organism evidence="4 5">
    <name type="scientific">Nitzschia inconspicua</name>
    <dbReference type="NCBI Taxonomy" id="303405"/>
    <lineage>
        <taxon>Eukaryota</taxon>
        <taxon>Sar</taxon>
        <taxon>Stramenopiles</taxon>
        <taxon>Ochrophyta</taxon>
        <taxon>Bacillariophyta</taxon>
        <taxon>Bacillariophyceae</taxon>
        <taxon>Bacillariophycidae</taxon>
        <taxon>Bacillariales</taxon>
        <taxon>Bacillariaceae</taxon>
        <taxon>Nitzschia</taxon>
    </lineage>
</organism>
<evidence type="ECO:0000313" key="4">
    <source>
        <dbReference type="EMBL" id="KAG7361246.1"/>
    </source>
</evidence>
<reference evidence="4" key="1">
    <citation type="journal article" date="2021" name="Sci. Rep.">
        <title>Diploid genomic architecture of Nitzschia inconspicua, an elite biomass production diatom.</title>
        <authorList>
            <person name="Oliver A."/>
            <person name="Podell S."/>
            <person name="Pinowska A."/>
            <person name="Traller J.C."/>
            <person name="Smith S.R."/>
            <person name="McClure R."/>
            <person name="Beliaev A."/>
            <person name="Bohutskyi P."/>
            <person name="Hill E.A."/>
            <person name="Rabines A."/>
            <person name="Zheng H."/>
            <person name="Allen L.Z."/>
            <person name="Kuo A."/>
            <person name="Grigoriev I.V."/>
            <person name="Allen A.E."/>
            <person name="Hazlebeck D."/>
            <person name="Allen E.E."/>
        </authorList>
    </citation>
    <scope>NUCLEOTIDE SEQUENCE</scope>
    <source>
        <strain evidence="4">Hildebrandi</strain>
    </source>
</reference>
<dbReference type="Proteomes" id="UP000693970">
    <property type="component" value="Unassembled WGS sequence"/>
</dbReference>
<dbReference type="CDD" id="cd02909">
    <property type="entry name" value="cupin_pirin_N"/>
    <property type="match status" value="1"/>
</dbReference>
<dbReference type="EMBL" id="JAGRRH010000013">
    <property type="protein sequence ID" value="KAG7361246.1"/>
    <property type="molecule type" value="Genomic_DNA"/>
</dbReference>
<dbReference type="InterPro" id="IPR008778">
    <property type="entry name" value="Pirin_C_dom"/>
</dbReference>
<feature type="domain" description="Pirin N-terminal" evidence="2">
    <location>
        <begin position="39"/>
        <end position="152"/>
    </location>
</feature>
<evidence type="ECO:0000256" key="1">
    <source>
        <dbReference type="RuleBase" id="RU003457"/>
    </source>
</evidence>